<comment type="similarity">
    <text evidence="7 11">Belongs to the DEAD box helicase family.</text>
</comment>
<dbReference type="PANTHER" id="PTHR47959:SF13">
    <property type="entry name" value="ATP-DEPENDENT RNA HELICASE RHLE"/>
    <property type="match status" value="1"/>
</dbReference>
<dbReference type="PROSITE" id="PS00039">
    <property type="entry name" value="DEAD_ATP_HELICASE"/>
    <property type="match status" value="1"/>
</dbReference>
<evidence type="ECO:0000259" key="13">
    <source>
        <dbReference type="PROSITE" id="PS51192"/>
    </source>
</evidence>
<dbReference type="SUPFAM" id="SSF52540">
    <property type="entry name" value="P-loop containing nucleoside triphosphate hydrolases"/>
    <property type="match status" value="1"/>
</dbReference>
<dbReference type="InterPro" id="IPR014001">
    <property type="entry name" value="Helicase_ATP-bd"/>
</dbReference>
<feature type="domain" description="Helicase ATP-binding" evidence="13">
    <location>
        <begin position="49"/>
        <end position="227"/>
    </location>
</feature>
<feature type="compositionally biased region" description="Low complexity" evidence="12">
    <location>
        <begin position="475"/>
        <end position="488"/>
    </location>
</feature>
<dbReference type="CDD" id="cd00268">
    <property type="entry name" value="DEADc"/>
    <property type="match status" value="1"/>
</dbReference>
<dbReference type="EC" id="3.6.4.13" evidence="1"/>
<dbReference type="Pfam" id="PF00270">
    <property type="entry name" value="DEAD"/>
    <property type="match status" value="1"/>
</dbReference>
<dbReference type="HOGENOM" id="CLU_003041_28_3_4"/>
<dbReference type="GO" id="GO:0005524">
    <property type="term" value="F:ATP binding"/>
    <property type="evidence" value="ECO:0007669"/>
    <property type="project" value="UniProtKB-KW"/>
</dbReference>
<comment type="catalytic activity">
    <reaction evidence="8">
        <text>ATP + H2O = ADP + phosphate + H(+)</text>
        <dbReference type="Rhea" id="RHEA:13065"/>
        <dbReference type="ChEBI" id="CHEBI:15377"/>
        <dbReference type="ChEBI" id="CHEBI:15378"/>
        <dbReference type="ChEBI" id="CHEBI:30616"/>
        <dbReference type="ChEBI" id="CHEBI:43474"/>
        <dbReference type="ChEBI" id="CHEBI:456216"/>
        <dbReference type="EC" id="3.6.4.13"/>
    </reaction>
</comment>
<dbReference type="FunFam" id="3.40.50.300:FF:000108">
    <property type="entry name" value="ATP-dependent RNA helicase RhlE"/>
    <property type="match status" value="1"/>
</dbReference>
<dbReference type="PROSITE" id="PS51192">
    <property type="entry name" value="HELICASE_ATP_BIND_1"/>
    <property type="match status" value="1"/>
</dbReference>
<dbReference type="STRING" id="887898.HMPREF0551_1499"/>
<dbReference type="SMART" id="SM00490">
    <property type="entry name" value="HELICc"/>
    <property type="match status" value="1"/>
</dbReference>
<dbReference type="AlphaFoldDB" id="E7RXS8"/>
<dbReference type="GO" id="GO:0003724">
    <property type="term" value="F:RNA helicase activity"/>
    <property type="evidence" value="ECO:0007669"/>
    <property type="project" value="UniProtKB-EC"/>
</dbReference>
<dbReference type="InterPro" id="IPR050079">
    <property type="entry name" value="DEAD_box_RNA_helicase"/>
</dbReference>
<dbReference type="GO" id="GO:0005829">
    <property type="term" value="C:cytosol"/>
    <property type="evidence" value="ECO:0007669"/>
    <property type="project" value="TreeGrafter"/>
</dbReference>
<comment type="caution">
    <text evidence="16">The sequence shown here is derived from an EMBL/GenBank/DDBJ whole genome shotgun (WGS) entry which is preliminary data.</text>
</comment>
<sequence length="546" mass="58301">MTLSTAPAPEGAQEPATVTFSDFGLHPDVLKAVTAAGYTKPTPIQAKAIPVVMAGHDVMAAAQTGTGKTAGFALPIINVLMPSASHSASPARHPVRALIIAPTRELADQIHDNVKTYIQFTPLRSAAVFGGVDMQPQTNALRAGVEILIATPGRLLDHVQQKSVNLSQVQLLVLDEADRMLDMGFLPDIQRIINLLNPRRQNLMFSATFSDEIRKLAKRFLNEPKLIEVARPNTLAENVEQTVYHVPSEDLKRDAVGALIRERGIEQVIVFSNTKIGAGRLARHLQKEGFLAEAIHGDKSQQERLKTLDGFKAGEIKVLVATDVAARGLDIAELPAVINYDLPHSPEDYVHRIGRTGRAGASGMALSLMVDHDQKALAEIEKLTKRKLDVQELQLPASARGRGERRSRDDRRGHREGGEETARSEDSRGIGAPSRSGRDRGSRREGNLRGHAPSAERAARYPAPQPVVDDPLFHAPYVPSEPAAAAADAPERGQASAAGGVSTDTPAVIQGGAPAAASGRRGSAPSSAIRRPANKLAVLLGGKPGG</sequence>
<proteinExistence type="inferred from homology"/>
<keyword evidence="5 11" id="KW-0347">Helicase</keyword>
<dbReference type="GO" id="GO:0042255">
    <property type="term" value="P:ribosome assembly"/>
    <property type="evidence" value="ECO:0007669"/>
    <property type="project" value="UniProtKB-ARBA"/>
</dbReference>
<feature type="compositionally biased region" description="Low complexity" evidence="12">
    <location>
        <begin position="511"/>
        <end position="531"/>
    </location>
</feature>
<feature type="region of interest" description="Disordered" evidence="12">
    <location>
        <begin position="391"/>
        <end position="546"/>
    </location>
</feature>
<dbReference type="InterPro" id="IPR027417">
    <property type="entry name" value="P-loop_NTPase"/>
</dbReference>
<dbReference type="PROSITE" id="PS51194">
    <property type="entry name" value="HELICASE_CTER"/>
    <property type="match status" value="1"/>
</dbReference>
<evidence type="ECO:0000256" key="1">
    <source>
        <dbReference type="ARBA" id="ARBA00012552"/>
    </source>
</evidence>
<organism evidence="16 17">
    <name type="scientific">Lautropia mirabilis ATCC 51599</name>
    <dbReference type="NCBI Taxonomy" id="887898"/>
    <lineage>
        <taxon>Bacteria</taxon>
        <taxon>Pseudomonadati</taxon>
        <taxon>Pseudomonadota</taxon>
        <taxon>Betaproteobacteria</taxon>
        <taxon>Burkholderiales</taxon>
        <taxon>Burkholderiaceae</taxon>
        <taxon>Lautropia</taxon>
    </lineage>
</organism>
<reference evidence="16 17" key="1">
    <citation type="submission" date="2010-12" db="EMBL/GenBank/DDBJ databases">
        <authorList>
            <person name="Muzny D."/>
            <person name="Qin X."/>
            <person name="Deng J."/>
            <person name="Jiang H."/>
            <person name="Liu Y."/>
            <person name="Qu J."/>
            <person name="Song X.-Z."/>
            <person name="Zhang L."/>
            <person name="Thornton R."/>
            <person name="Coyle M."/>
            <person name="Francisco L."/>
            <person name="Jackson L."/>
            <person name="Javaid M."/>
            <person name="Korchina V."/>
            <person name="Kovar C."/>
            <person name="Mata R."/>
            <person name="Mathew T."/>
            <person name="Ngo R."/>
            <person name="Nguyen L."/>
            <person name="Nguyen N."/>
            <person name="Okwuonu G."/>
            <person name="Ongeri F."/>
            <person name="Pham C."/>
            <person name="Simmons D."/>
            <person name="Wilczek-Boney K."/>
            <person name="Hale W."/>
            <person name="Jakkamsetti A."/>
            <person name="Pham P."/>
            <person name="Ruth R."/>
            <person name="San Lucas F."/>
            <person name="Warren J."/>
            <person name="Zhang J."/>
            <person name="Zhao Z."/>
            <person name="Zhou C."/>
            <person name="Zhu D."/>
            <person name="Lee S."/>
            <person name="Bess C."/>
            <person name="Blankenburg K."/>
            <person name="Forbes L."/>
            <person name="Fu Q."/>
            <person name="Gubbala S."/>
            <person name="Hirani K."/>
            <person name="Jayaseelan J.C."/>
            <person name="Lara F."/>
            <person name="Munidasa M."/>
            <person name="Palculict T."/>
            <person name="Patil S."/>
            <person name="Pu L.-L."/>
            <person name="Saada N."/>
            <person name="Tang L."/>
            <person name="Weissenberger G."/>
            <person name="Zhu Y."/>
            <person name="Hemphill L."/>
            <person name="Shang Y."/>
            <person name="Youmans B."/>
            <person name="Ayvaz T."/>
            <person name="Ross M."/>
            <person name="Santibanez J."/>
            <person name="Aqrawi P."/>
            <person name="Gross S."/>
            <person name="Joshi V."/>
            <person name="Fowler G."/>
            <person name="Nazareth L."/>
            <person name="Reid J."/>
            <person name="Worley K."/>
            <person name="Petrosino J."/>
            <person name="Highlander S."/>
            <person name="Gibbs R."/>
        </authorList>
    </citation>
    <scope>NUCLEOTIDE SEQUENCE [LARGE SCALE GENOMIC DNA]</scope>
    <source>
        <strain evidence="16 17">ATCC 51599</strain>
    </source>
</reference>
<evidence type="ECO:0000256" key="7">
    <source>
        <dbReference type="ARBA" id="ARBA00038437"/>
    </source>
</evidence>
<keyword evidence="17" id="KW-1185">Reference proteome</keyword>
<dbReference type="SMART" id="SM00487">
    <property type="entry name" value="DEXDc"/>
    <property type="match status" value="1"/>
</dbReference>
<feature type="short sequence motif" description="Q motif" evidence="10">
    <location>
        <begin position="18"/>
        <end position="46"/>
    </location>
</feature>
<evidence type="ECO:0000256" key="4">
    <source>
        <dbReference type="ARBA" id="ARBA00022801"/>
    </source>
</evidence>
<dbReference type="RefSeq" id="WP_005673782.1">
    <property type="nucleotide sequence ID" value="NZ_CP146288.1"/>
</dbReference>
<dbReference type="Gene3D" id="3.40.50.300">
    <property type="entry name" value="P-loop containing nucleotide triphosphate hydrolases"/>
    <property type="match status" value="2"/>
</dbReference>
<dbReference type="InterPro" id="IPR014014">
    <property type="entry name" value="RNA_helicase_DEAD_Q_motif"/>
</dbReference>
<dbReference type="InterPro" id="IPR000629">
    <property type="entry name" value="RNA-helicase_DEAD-box_CS"/>
</dbReference>
<evidence type="ECO:0000256" key="9">
    <source>
        <dbReference type="ARBA" id="ARBA00074363"/>
    </source>
</evidence>
<name>E7RXS8_9BURK</name>
<evidence type="ECO:0000256" key="6">
    <source>
        <dbReference type="ARBA" id="ARBA00022840"/>
    </source>
</evidence>
<dbReference type="GO" id="GO:0003676">
    <property type="term" value="F:nucleic acid binding"/>
    <property type="evidence" value="ECO:0007669"/>
    <property type="project" value="InterPro"/>
</dbReference>
<evidence type="ECO:0000256" key="11">
    <source>
        <dbReference type="RuleBase" id="RU000492"/>
    </source>
</evidence>
<feature type="compositionally biased region" description="Basic and acidic residues" evidence="12">
    <location>
        <begin position="436"/>
        <end position="448"/>
    </location>
</feature>
<dbReference type="PROSITE" id="PS51195">
    <property type="entry name" value="Q_MOTIF"/>
    <property type="match status" value="1"/>
</dbReference>
<dbReference type="Proteomes" id="UP000011021">
    <property type="component" value="Unassembled WGS sequence"/>
</dbReference>
<evidence type="ECO:0000256" key="10">
    <source>
        <dbReference type="PROSITE-ProRule" id="PRU00552"/>
    </source>
</evidence>
<dbReference type="InterPro" id="IPR044742">
    <property type="entry name" value="DEAD/DEAH_RhlB"/>
</dbReference>
<dbReference type="CDD" id="cd18787">
    <property type="entry name" value="SF2_C_DEAD"/>
    <property type="match status" value="1"/>
</dbReference>
<dbReference type="EMBL" id="AEQP01000010">
    <property type="protein sequence ID" value="EFV94752.1"/>
    <property type="molecule type" value="Genomic_DNA"/>
</dbReference>
<dbReference type="Pfam" id="PF00271">
    <property type="entry name" value="Helicase_C"/>
    <property type="match status" value="1"/>
</dbReference>
<dbReference type="PANTHER" id="PTHR47959">
    <property type="entry name" value="ATP-DEPENDENT RNA HELICASE RHLE-RELATED"/>
    <property type="match status" value="1"/>
</dbReference>
<gene>
    <name evidence="16" type="ORF">HMPREF0551_1499</name>
</gene>
<dbReference type="InterPro" id="IPR011545">
    <property type="entry name" value="DEAD/DEAH_box_helicase_dom"/>
</dbReference>
<feature type="domain" description="DEAD-box RNA helicase Q" evidence="15">
    <location>
        <begin position="18"/>
        <end position="46"/>
    </location>
</feature>
<evidence type="ECO:0000256" key="3">
    <source>
        <dbReference type="ARBA" id="ARBA00022741"/>
    </source>
</evidence>
<evidence type="ECO:0000259" key="14">
    <source>
        <dbReference type="PROSITE" id="PS51194"/>
    </source>
</evidence>
<dbReference type="InterPro" id="IPR001650">
    <property type="entry name" value="Helicase_C-like"/>
</dbReference>
<evidence type="ECO:0000313" key="17">
    <source>
        <dbReference type="Proteomes" id="UP000011021"/>
    </source>
</evidence>
<evidence type="ECO:0000256" key="5">
    <source>
        <dbReference type="ARBA" id="ARBA00022806"/>
    </source>
</evidence>
<keyword evidence="2" id="KW-0963">Cytoplasm</keyword>
<evidence type="ECO:0000313" key="16">
    <source>
        <dbReference type="EMBL" id="EFV94752.1"/>
    </source>
</evidence>
<dbReference type="eggNOG" id="COG0513">
    <property type="taxonomic scope" value="Bacteria"/>
</dbReference>
<feature type="compositionally biased region" description="Basic and acidic residues" evidence="12">
    <location>
        <begin position="401"/>
        <end position="428"/>
    </location>
</feature>
<dbReference type="GO" id="GO:0009266">
    <property type="term" value="P:response to temperature stimulus"/>
    <property type="evidence" value="ECO:0007669"/>
    <property type="project" value="UniProtKB-ARBA"/>
</dbReference>
<evidence type="ECO:0000256" key="2">
    <source>
        <dbReference type="ARBA" id="ARBA00022490"/>
    </source>
</evidence>
<evidence type="ECO:0000256" key="12">
    <source>
        <dbReference type="SAM" id="MobiDB-lite"/>
    </source>
</evidence>
<dbReference type="GO" id="GO:0016787">
    <property type="term" value="F:hydrolase activity"/>
    <property type="evidence" value="ECO:0007669"/>
    <property type="project" value="UniProtKB-KW"/>
</dbReference>
<keyword evidence="4 11" id="KW-0378">Hydrolase</keyword>
<evidence type="ECO:0000259" key="15">
    <source>
        <dbReference type="PROSITE" id="PS51195"/>
    </source>
</evidence>
<feature type="domain" description="Helicase C-terminal" evidence="14">
    <location>
        <begin position="238"/>
        <end position="401"/>
    </location>
</feature>
<evidence type="ECO:0000256" key="8">
    <source>
        <dbReference type="ARBA" id="ARBA00047984"/>
    </source>
</evidence>
<accession>E7RXS8</accession>
<keyword evidence="6 11" id="KW-0067">ATP-binding</keyword>
<protein>
    <recommendedName>
        <fullName evidence="9">DEAD-box ATP-dependent RNA helicase RhpA</fullName>
        <ecNumber evidence="1">3.6.4.13</ecNumber>
    </recommendedName>
</protein>
<keyword evidence="3 11" id="KW-0547">Nucleotide-binding</keyword>